<dbReference type="InterPro" id="IPR031993">
    <property type="entry name" value="DUF4789"/>
</dbReference>
<feature type="compositionally biased region" description="Basic and acidic residues" evidence="1">
    <location>
        <begin position="384"/>
        <end position="401"/>
    </location>
</feature>
<protein>
    <recommendedName>
        <fullName evidence="2">DUF4789 domain-containing protein</fullName>
    </recommendedName>
</protein>
<proteinExistence type="predicted"/>
<feature type="compositionally biased region" description="Basic and acidic residues" evidence="1">
    <location>
        <begin position="220"/>
        <end position="236"/>
    </location>
</feature>
<evidence type="ECO:0000313" key="3">
    <source>
        <dbReference type="EMBL" id="KAK7871349.1"/>
    </source>
</evidence>
<evidence type="ECO:0000256" key="1">
    <source>
        <dbReference type="SAM" id="MobiDB-lite"/>
    </source>
</evidence>
<dbReference type="Pfam" id="PF16033">
    <property type="entry name" value="DUF4789"/>
    <property type="match status" value="1"/>
</dbReference>
<sequence>MTHASAHTAHSAHGVRVVAPPAPDSLAAGTAPQPEGQFGDRTRPVTGQEPVNAVGAWHTHPDVKVELPPGLDDSLGPAVGDDGGQAQLDGSEDSKAEEKPMAGEQKPTEEEEKQTSDKPAEDDGTRQKLPDTHVVLPPAWDEPGFKPPVNDDAERGEGSGDDDDESMKPNVQLPAVDGEPGLRPPGEEEADSTKQKLPDTLVVLPPAWDEPGFRPPETGGVRDEGNKEGDDTRNKEPNTSVQLPPGYEDLKDQPSGDEGVKEEENGKDDNTRQKLPETLVILPPAWDEPGFRPPANVDSLRDEETEDNSKAPEQSDASPGQKPTPVKGESSSATPSGDTSPNKDSTKQDDAKETQKPAPVKSTPQTVKGDQPPPEKSVMNNDENGQKKTPEEGKEPAKPDETEPVAKPQDALQINTKSGGAATADDPPPRLQVPPEFYLTRKNHAARPHVRPTPPPSEQPDFIAENPLFEWTFPCSSQEKSCLDEDRVLYDGDRKCYQLWRSGPCERGQWLVIDKAEALNGSGHFRAVCANMSRCPEREVFMASDRQCHPFAQIIREICPKHEGLQLSYNVFGEGECKCDNCPHPQLPTNTFGEGRCSFPPSFYRTGVHVGLEVAWRAAMAEAAVDAAGKAAGATFIEKDKEKRKDSKQLTYVT</sequence>
<reference evidence="3 4" key="1">
    <citation type="submission" date="2024-03" db="EMBL/GenBank/DDBJ databases">
        <title>The genome assembly and annotation of the cricket Gryllus longicercus Weissman &amp; Gray.</title>
        <authorList>
            <person name="Szrajer S."/>
            <person name="Gray D."/>
            <person name="Ylla G."/>
        </authorList>
    </citation>
    <scope>NUCLEOTIDE SEQUENCE [LARGE SCALE GENOMIC DNA]</scope>
    <source>
        <strain evidence="3">DAG 2021-001</strain>
        <tissue evidence="3">Whole body minus gut</tissue>
    </source>
</reference>
<dbReference type="AlphaFoldDB" id="A0AAN9ZEQ4"/>
<comment type="caution">
    <text evidence="3">The sequence shown here is derived from an EMBL/GenBank/DDBJ whole genome shotgun (WGS) entry which is preliminary data.</text>
</comment>
<evidence type="ECO:0000313" key="4">
    <source>
        <dbReference type="Proteomes" id="UP001378592"/>
    </source>
</evidence>
<feature type="compositionally biased region" description="Basic and acidic residues" evidence="1">
    <location>
        <begin position="344"/>
        <end position="355"/>
    </location>
</feature>
<feature type="compositionally biased region" description="Basic and acidic residues" evidence="1">
    <location>
        <begin position="248"/>
        <end position="275"/>
    </location>
</feature>
<keyword evidence="4" id="KW-1185">Reference proteome</keyword>
<dbReference type="EMBL" id="JAZDUA010000041">
    <property type="protein sequence ID" value="KAK7871349.1"/>
    <property type="molecule type" value="Genomic_DNA"/>
</dbReference>
<dbReference type="Proteomes" id="UP001378592">
    <property type="component" value="Unassembled WGS sequence"/>
</dbReference>
<feature type="compositionally biased region" description="Basic and acidic residues" evidence="1">
    <location>
        <begin position="113"/>
        <end position="131"/>
    </location>
</feature>
<evidence type="ECO:0000259" key="2">
    <source>
        <dbReference type="Pfam" id="PF16033"/>
    </source>
</evidence>
<feature type="region of interest" description="Disordered" evidence="1">
    <location>
        <begin position="1"/>
        <end position="433"/>
    </location>
</feature>
<feature type="compositionally biased region" description="Low complexity" evidence="1">
    <location>
        <begin position="1"/>
        <end position="12"/>
    </location>
</feature>
<feature type="compositionally biased region" description="Basic and acidic residues" evidence="1">
    <location>
        <begin position="299"/>
        <end position="310"/>
    </location>
</feature>
<name>A0AAN9ZEQ4_9ORTH</name>
<gene>
    <name evidence="3" type="ORF">R5R35_007607</name>
</gene>
<feature type="domain" description="DUF4789" evidence="2">
    <location>
        <begin position="481"/>
        <end position="549"/>
    </location>
</feature>
<organism evidence="3 4">
    <name type="scientific">Gryllus longicercus</name>
    <dbReference type="NCBI Taxonomy" id="2509291"/>
    <lineage>
        <taxon>Eukaryota</taxon>
        <taxon>Metazoa</taxon>
        <taxon>Ecdysozoa</taxon>
        <taxon>Arthropoda</taxon>
        <taxon>Hexapoda</taxon>
        <taxon>Insecta</taxon>
        <taxon>Pterygota</taxon>
        <taxon>Neoptera</taxon>
        <taxon>Polyneoptera</taxon>
        <taxon>Orthoptera</taxon>
        <taxon>Ensifera</taxon>
        <taxon>Gryllidea</taxon>
        <taxon>Grylloidea</taxon>
        <taxon>Gryllidae</taxon>
        <taxon>Gryllinae</taxon>
        <taxon>Gryllus</taxon>
    </lineage>
</organism>
<feature type="compositionally biased region" description="Basic and acidic residues" evidence="1">
    <location>
        <begin position="92"/>
        <end position="101"/>
    </location>
</feature>
<feature type="compositionally biased region" description="Polar residues" evidence="1">
    <location>
        <begin position="329"/>
        <end position="343"/>
    </location>
</feature>
<accession>A0AAN9ZEQ4</accession>